<dbReference type="PRINTS" id="PR00420">
    <property type="entry name" value="RNGMNOXGNASE"/>
</dbReference>
<dbReference type="PANTHER" id="PTHR13789:SF309">
    <property type="entry name" value="PUTATIVE (AFU_ORTHOLOGUE AFUA_6G14510)-RELATED"/>
    <property type="match status" value="1"/>
</dbReference>
<accession>A0A975D4G9</accession>
<proteinExistence type="predicted"/>
<reference evidence="4" key="1">
    <citation type="submission" date="2020-07" db="EMBL/GenBank/DDBJ databases">
        <authorList>
            <person name="Camacho E."/>
        </authorList>
    </citation>
    <scope>NUCLEOTIDE SEQUENCE</scope>
    <source>
        <strain evidence="4">MPO218</strain>
    </source>
</reference>
<feature type="domain" description="FAD-binding" evidence="3">
    <location>
        <begin position="5"/>
        <end position="340"/>
    </location>
</feature>
<dbReference type="Gene3D" id="3.50.50.60">
    <property type="entry name" value="FAD/NAD(P)-binding domain"/>
    <property type="match status" value="1"/>
</dbReference>
<name>A0A975D4G9_9SPHN</name>
<dbReference type="PANTHER" id="PTHR13789">
    <property type="entry name" value="MONOOXYGENASE"/>
    <property type="match status" value="1"/>
</dbReference>
<dbReference type="RefSeq" id="WP_208632753.1">
    <property type="nucleotide sequence ID" value="NZ_CP059319.1"/>
</dbReference>
<keyword evidence="1" id="KW-0560">Oxidoreductase</keyword>
<keyword evidence="2 4" id="KW-0503">Monooxygenase</keyword>
<evidence type="ECO:0000313" key="5">
    <source>
        <dbReference type="Proteomes" id="UP000664914"/>
    </source>
</evidence>
<dbReference type="Pfam" id="PF01494">
    <property type="entry name" value="FAD_binding_3"/>
    <property type="match status" value="1"/>
</dbReference>
<dbReference type="SUPFAM" id="SSF51905">
    <property type="entry name" value="FAD/NAD(P)-binding domain"/>
    <property type="match status" value="1"/>
</dbReference>
<dbReference type="InterPro" id="IPR036188">
    <property type="entry name" value="FAD/NAD-bd_sf"/>
</dbReference>
<dbReference type="Proteomes" id="UP000664914">
    <property type="component" value="Chromosome"/>
</dbReference>
<dbReference type="InterPro" id="IPR050493">
    <property type="entry name" value="FAD-dep_Monooxygenase_BioMet"/>
</dbReference>
<dbReference type="NCBIfam" id="NF005313">
    <property type="entry name" value="PRK06847.1"/>
    <property type="match status" value="1"/>
</dbReference>
<dbReference type="InterPro" id="IPR002938">
    <property type="entry name" value="FAD-bd"/>
</dbReference>
<organism evidence="4 5">
    <name type="scientific">Rhizorhabdus wittichii</name>
    <dbReference type="NCBI Taxonomy" id="160791"/>
    <lineage>
        <taxon>Bacteria</taxon>
        <taxon>Pseudomonadati</taxon>
        <taxon>Pseudomonadota</taxon>
        <taxon>Alphaproteobacteria</taxon>
        <taxon>Sphingomonadales</taxon>
        <taxon>Sphingomonadaceae</taxon>
        <taxon>Rhizorhabdus</taxon>
    </lineage>
</organism>
<dbReference type="EMBL" id="CP059319">
    <property type="protein sequence ID" value="QTH21520.1"/>
    <property type="molecule type" value="Genomic_DNA"/>
</dbReference>
<evidence type="ECO:0000256" key="2">
    <source>
        <dbReference type="ARBA" id="ARBA00023033"/>
    </source>
</evidence>
<evidence type="ECO:0000256" key="1">
    <source>
        <dbReference type="ARBA" id="ARBA00023002"/>
    </source>
</evidence>
<dbReference type="AlphaFoldDB" id="A0A975D4G9"/>
<sequence>MAVESVLVIGGGLGGLSAAVALAKGGCRVRLIERNPDWSALGAGLTFNGATARAFKTIGVLDEVVAAGAVHGMSDICDSDGTLLTTGSTEMVFGPDVPVLGGILRPVVHRIMVAAARKAGVECIPALTVAEWTEHRDGVAVRFSDGTTGRYDLAIGADGLMSSTRAQLFPDAPGPEFTGQGCWRAIAPRPPSVHTSILFLGGQHKVGLNPVSPDQMYLFLLETVPDNPWYDEQDWPELLRAKLAGFGGHVATVREGLGPDSSINYRPLETLVMPRPWYRGHVLLIGDAAHATTPHVGFGAGLAIEDGVVLGELVREGLPAGELVEAFTDRRFDRCRNVVEGSVALGELEMRHAPVADQRALSRSIYEMIQEPA</sequence>
<evidence type="ECO:0000313" key="4">
    <source>
        <dbReference type="EMBL" id="QTH21520.1"/>
    </source>
</evidence>
<gene>
    <name evidence="4" type="ORF">HRJ34_24910</name>
</gene>
<evidence type="ECO:0000259" key="3">
    <source>
        <dbReference type="Pfam" id="PF01494"/>
    </source>
</evidence>
<dbReference type="GO" id="GO:0004497">
    <property type="term" value="F:monooxygenase activity"/>
    <property type="evidence" value="ECO:0007669"/>
    <property type="project" value="UniProtKB-KW"/>
</dbReference>
<dbReference type="GO" id="GO:0071949">
    <property type="term" value="F:FAD binding"/>
    <property type="evidence" value="ECO:0007669"/>
    <property type="project" value="InterPro"/>
</dbReference>
<reference evidence="4" key="2">
    <citation type="submission" date="2021-04" db="EMBL/GenBank/DDBJ databases">
        <title>Isolation and genomic analysis of the ibuprofen-degrading bacterium Sphingomonas strain MPO218.</title>
        <authorList>
            <person name="Aulestia M."/>
            <person name="Flores A."/>
            <person name="Mangas E.L."/>
            <person name="Perez-Pulido A.J."/>
            <person name="Santero E."/>
            <person name="Camacho E.M."/>
        </authorList>
    </citation>
    <scope>NUCLEOTIDE SEQUENCE</scope>
    <source>
        <strain evidence="4">MPO218</strain>
    </source>
</reference>
<protein>
    <submittedName>
        <fullName evidence="4">FAD-dependent monooxygenase</fullName>
    </submittedName>
</protein>